<proteinExistence type="predicted"/>
<keyword evidence="2" id="KW-0732">Signal</keyword>
<evidence type="ECO:0008006" key="5">
    <source>
        <dbReference type="Google" id="ProtNLM"/>
    </source>
</evidence>
<dbReference type="Pfam" id="PF11064">
    <property type="entry name" value="DUF2865"/>
    <property type="match status" value="1"/>
</dbReference>
<sequence length="309" mass="33003">MQEFAKQAGKVFRLPVMVVAVALSLAVPAVAGAGNCSATPVASSAGRSTEAASLRRQIKANQALGDKYGCTLGKSSLACREISGRISQAGQRLAKISGRTALAARCARPAGEAKMFATAVKQPRAEQPEKSRSIRAQANPMHRATSVQSASMETMCVRLSDGYYFPSPNSGYGRSRDTDKIVVQCQFICEDAEMDVFRMAGAERVADDMVSLTTGKRYADLPGAGAYRVAVPVRTCDMARYYKTVLARSPVNEAVDLGVSADNPVVPVPMLAMNMSLMSDVGLRGSRSLVTDRPRKVRIVGPSFLPMQD</sequence>
<keyword evidence="4" id="KW-1185">Reference proteome</keyword>
<name>A0A657LQB3_9HYPH</name>
<feature type="region of interest" description="Disordered" evidence="1">
    <location>
        <begin position="119"/>
        <end position="145"/>
    </location>
</feature>
<dbReference type="EMBL" id="LSRP01000101">
    <property type="protein sequence ID" value="OJF94072.1"/>
    <property type="molecule type" value="Genomic_DNA"/>
</dbReference>
<accession>A0A657LQB3</accession>
<dbReference type="AlphaFoldDB" id="A0A657LQB3"/>
<evidence type="ECO:0000256" key="2">
    <source>
        <dbReference type="SAM" id="SignalP"/>
    </source>
</evidence>
<evidence type="ECO:0000313" key="4">
    <source>
        <dbReference type="Proteomes" id="UP000182661"/>
    </source>
</evidence>
<dbReference type="OrthoDB" id="7850882at2"/>
<protein>
    <recommendedName>
        <fullName evidence="5">DUF2865 domain-containing protein</fullName>
    </recommendedName>
</protein>
<evidence type="ECO:0000313" key="3">
    <source>
        <dbReference type="EMBL" id="OJF94072.1"/>
    </source>
</evidence>
<feature type="compositionally biased region" description="Basic and acidic residues" evidence="1">
    <location>
        <begin position="123"/>
        <end position="132"/>
    </location>
</feature>
<gene>
    <name evidence="3" type="ORF">AX760_20755</name>
</gene>
<feature type="chain" id="PRO_5024938350" description="DUF2865 domain-containing protein" evidence="2">
    <location>
        <begin position="34"/>
        <end position="309"/>
    </location>
</feature>
<evidence type="ECO:0000256" key="1">
    <source>
        <dbReference type="SAM" id="MobiDB-lite"/>
    </source>
</evidence>
<reference evidence="3 4" key="1">
    <citation type="submission" date="2016-02" db="EMBL/GenBank/DDBJ databases">
        <title>Genome sequencing of a beta-galactosidase producing bacteria Rhizobium sp. 59.</title>
        <authorList>
            <person name="Wang D."/>
            <person name="Kot W."/>
            <person name="Qin Y."/>
            <person name="Hansen L."/>
            <person name="Naqvi K."/>
            <person name="Rensing C."/>
        </authorList>
    </citation>
    <scope>NUCLEOTIDE SEQUENCE [LARGE SCALE GENOMIC DNA]</scope>
    <source>
        <strain evidence="3 4">59</strain>
    </source>
</reference>
<dbReference type="InterPro" id="IPR021293">
    <property type="entry name" value="DUF2865"/>
</dbReference>
<organism evidence="3 4">
    <name type="scientific">Pararhizobium antarcticum</name>
    <dbReference type="NCBI Taxonomy" id="1798805"/>
    <lineage>
        <taxon>Bacteria</taxon>
        <taxon>Pseudomonadati</taxon>
        <taxon>Pseudomonadota</taxon>
        <taxon>Alphaproteobacteria</taxon>
        <taxon>Hyphomicrobiales</taxon>
        <taxon>Rhizobiaceae</taxon>
        <taxon>Rhizobium/Agrobacterium group</taxon>
        <taxon>Pararhizobium</taxon>
    </lineage>
</organism>
<comment type="caution">
    <text evidence="3">The sequence shown here is derived from an EMBL/GenBank/DDBJ whole genome shotgun (WGS) entry which is preliminary data.</text>
</comment>
<dbReference type="Proteomes" id="UP000182661">
    <property type="component" value="Unassembled WGS sequence"/>
</dbReference>
<feature type="signal peptide" evidence="2">
    <location>
        <begin position="1"/>
        <end position="33"/>
    </location>
</feature>
<dbReference type="RefSeq" id="WP_071834283.1">
    <property type="nucleotide sequence ID" value="NZ_LSRP01000101.1"/>
</dbReference>